<evidence type="ECO:0000313" key="1">
    <source>
        <dbReference type="EMBL" id="QHT73908.1"/>
    </source>
</evidence>
<organism evidence="1">
    <name type="scientific">viral metagenome</name>
    <dbReference type="NCBI Taxonomy" id="1070528"/>
    <lineage>
        <taxon>unclassified sequences</taxon>
        <taxon>metagenomes</taxon>
        <taxon>organismal metagenomes</taxon>
    </lineage>
</organism>
<protein>
    <submittedName>
        <fullName evidence="1">Uncharacterized protein</fullName>
    </submittedName>
</protein>
<accession>A0A6C0H037</accession>
<sequence length="36" mass="4641">MILKVIRNIIYDYYYPTLLGRWGYHFNKIKHRNYYD</sequence>
<dbReference type="EMBL" id="MN739834">
    <property type="protein sequence ID" value="QHT73908.1"/>
    <property type="molecule type" value="Genomic_DNA"/>
</dbReference>
<dbReference type="AlphaFoldDB" id="A0A6C0H037"/>
<reference evidence="1" key="1">
    <citation type="journal article" date="2020" name="Nature">
        <title>Giant virus diversity and host interactions through global metagenomics.</title>
        <authorList>
            <person name="Schulz F."/>
            <person name="Roux S."/>
            <person name="Paez-Espino D."/>
            <person name="Jungbluth S."/>
            <person name="Walsh D.A."/>
            <person name="Denef V.J."/>
            <person name="McMahon K.D."/>
            <person name="Konstantinidis K.T."/>
            <person name="Eloe-Fadrosh E.A."/>
            <person name="Kyrpides N.C."/>
            <person name="Woyke T."/>
        </authorList>
    </citation>
    <scope>NUCLEOTIDE SEQUENCE</scope>
    <source>
        <strain evidence="1">GVMAG-M-3300023179-4</strain>
    </source>
</reference>
<proteinExistence type="predicted"/>
<name>A0A6C0H037_9ZZZZ</name>